<gene>
    <name evidence="2" type="ORF">DN068_18825</name>
</gene>
<evidence type="ECO:0008006" key="4">
    <source>
        <dbReference type="Google" id="ProtNLM"/>
    </source>
</evidence>
<protein>
    <recommendedName>
        <fullName evidence="4">Carboxypeptidase-like regulatory domain-containing protein</fullName>
    </recommendedName>
</protein>
<reference evidence="2 3" key="1">
    <citation type="submission" date="2018-06" db="EMBL/GenBank/DDBJ databases">
        <title>Mucibacter soli gen. nov., sp. nov., a new member of the family Chitinophagaceae producing mucin.</title>
        <authorList>
            <person name="Kim M.-K."/>
            <person name="Park S."/>
            <person name="Kim T.-S."/>
            <person name="Joung Y."/>
            <person name="Han J.-H."/>
            <person name="Kim S.B."/>
        </authorList>
    </citation>
    <scope>NUCLEOTIDE SEQUENCE [LARGE SCALE GENOMIC DNA]</scope>
    <source>
        <strain evidence="2 3">R1-15</strain>
    </source>
</reference>
<proteinExistence type="predicted"/>
<dbReference type="OrthoDB" id="604691at2"/>
<accession>A0A2W2AUI9</accession>
<dbReference type="Pfam" id="PF18939">
    <property type="entry name" value="DUF5686"/>
    <property type="match status" value="1"/>
</dbReference>
<dbReference type="Pfam" id="PF13715">
    <property type="entry name" value="CarbopepD_reg_2"/>
    <property type="match status" value="1"/>
</dbReference>
<dbReference type="RefSeq" id="WP_111000493.1">
    <property type="nucleotide sequence ID" value="NZ_QKTW01000025.1"/>
</dbReference>
<dbReference type="InterPro" id="IPR043741">
    <property type="entry name" value="DUF5686"/>
</dbReference>
<dbReference type="SUPFAM" id="SSF49464">
    <property type="entry name" value="Carboxypeptidase regulatory domain-like"/>
    <property type="match status" value="1"/>
</dbReference>
<dbReference type="AlphaFoldDB" id="A0A2W2AUI9"/>
<dbReference type="InterPro" id="IPR008969">
    <property type="entry name" value="CarboxyPept-like_regulatory"/>
</dbReference>
<sequence>MNLPRKPVFGFVVFALILFSQTLFAQSVYKGVVNDANTHQPLPFATVHILHSAQGQITDLNGSFKLIVPENEQILEVSYLGYEPLKYEIKRGDSFLRIELKPATGTLKEVVIKPPYDKIKRILNLAIANRDRHNPDKYDAYQCRIYYKMTADLILPDSIPAAQKTKSYQDTKDVMDDMHLLMTETYSIRSWKKPAQLQEDIIGSRLSGFKKNYFTNIITDVLPFHAANDYLQLNGKDYHNPVSKGYASRYEFNLDNEILSGTDTIWQFSFHPKKGVEELEGQVYISSDEYAIAYLIATAYDKTLRRTVRVEQQYQKVRGRWFPHMLNYIIDWQQKKDSLTYDIYMKGTSGIDSVNYAIPETFHFDKMHTVRLEKGANELHDTAWTQLRPVSLDKKEQNTYHNLDSLVASVHGEKVLPYLDKLIDLKVPVSIFDIDLKRIYTYNPYEHSRWGLGLQTNEKLLKWMSVGGWAGYGVKDVHWKYGGFAEFYLDKYKEFSFKFGYNNDLRDPGRVQLNPELDRNYLHSLLMSRVDQINSYYGLVKKRFGYLTAELIGRYEQITPKYDYAFTPENQPSPMNEFTSQEAIVNLRYAYAEHTSPFFSRYISTGTKYPVLYGRLVLGQIQSGDWNTSYTQAFAGISWQKHINLIGQERFLLIGGKSWSNQPLPLSKLFAGNGYLADKSSLYAFGGMMTMHPYDYYTDQFVNFYWAHNFDWKLYKLDMPDFAFSSAPSIGIAYNFLYGTMEHREAQQNISFAVPDNAYHETGILLNNLLRYNQKVYYLTLNVGYFYHWIGDQLNDKNGRFVFGLGIEF</sequence>
<keyword evidence="3" id="KW-1185">Reference proteome</keyword>
<evidence type="ECO:0000256" key="1">
    <source>
        <dbReference type="SAM" id="SignalP"/>
    </source>
</evidence>
<feature type="chain" id="PRO_5016121660" description="Carboxypeptidase-like regulatory domain-containing protein" evidence="1">
    <location>
        <begin position="26"/>
        <end position="809"/>
    </location>
</feature>
<keyword evidence="1" id="KW-0732">Signal</keyword>
<dbReference type="EMBL" id="QKTW01000025">
    <property type="protein sequence ID" value="PZF71348.1"/>
    <property type="molecule type" value="Genomic_DNA"/>
</dbReference>
<evidence type="ECO:0000313" key="2">
    <source>
        <dbReference type="EMBL" id="PZF71348.1"/>
    </source>
</evidence>
<evidence type="ECO:0000313" key="3">
    <source>
        <dbReference type="Proteomes" id="UP000248745"/>
    </source>
</evidence>
<dbReference type="Gene3D" id="2.60.40.1120">
    <property type="entry name" value="Carboxypeptidase-like, regulatory domain"/>
    <property type="match status" value="1"/>
</dbReference>
<name>A0A2W2AUI9_9BACT</name>
<organism evidence="2 3">
    <name type="scientific">Taibaiella soli</name>
    <dbReference type="NCBI Taxonomy" id="1649169"/>
    <lineage>
        <taxon>Bacteria</taxon>
        <taxon>Pseudomonadati</taxon>
        <taxon>Bacteroidota</taxon>
        <taxon>Chitinophagia</taxon>
        <taxon>Chitinophagales</taxon>
        <taxon>Chitinophagaceae</taxon>
        <taxon>Taibaiella</taxon>
    </lineage>
</organism>
<dbReference type="Proteomes" id="UP000248745">
    <property type="component" value="Unassembled WGS sequence"/>
</dbReference>
<comment type="caution">
    <text evidence="2">The sequence shown here is derived from an EMBL/GenBank/DDBJ whole genome shotgun (WGS) entry which is preliminary data.</text>
</comment>
<feature type="signal peptide" evidence="1">
    <location>
        <begin position="1"/>
        <end position="25"/>
    </location>
</feature>